<reference evidence="3" key="1">
    <citation type="submission" date="2025-08" db="UniProtKB">
        <authorList>
            <consortium name="RefSeq"/>
        </authorList>
    </citation>
    <scope>IDENTIFICATION</scope>
    <source>
        <tissue evidence="3">Gonads</tissue>
    </source>
</reference>
<sequence>MKDFAKISGILSMAFVVADISLLIKDLSSEHPSVEIIDKGLKQLEDEKNILEDLLDIIVAAGGCKEHVLEKALKDMGMIEDEELLLKDFVVINDEEFHEKAGINAQ</sequence>
<feature type="coiled-coil region" evidence="1">
    <location>
        <begin position="34"/>
        <end position="61"/>
    </location>
</feature>
<dbReference type="InParanoid" id="A0A6J2YL02"/>
<dbReference type="KEGG" id="soy:115888290"/>
<evidence type="ECO:0000256" key="1">
    <source>
        <dbReference type="SAM" id="Coils"/>
    </source>
</evidence>
<accession>A0A6J2YL02</accession>
<dbReference type="GeneID" id="115888290"/>
<gene>
    <name evidence="3" type="primary">LOC115888290</name>
</gene>
<evidence type="ECO:0000313" key="2">
    <source>
        <dbReference type="Proteomes" id="UP000504635"/>
    </source>
</evidence>
<keyword evidence="1" id="KW-0175">Coiled coil</keyword>
<dbReference type="AlphaFoldDB" id="A0A6J2YL02"/>
<dbReference type="RefSeq" id="XP_030763824.1">
    <property type="nucleotide sequence ID" value="XM_030907964.1"/>
</dbReference>
<dbReference type="Proteomes" id="UP000504635">
    <property type="component" value="Unplaced"/>
</dbReference>
<name>A0A6J2YL02_SITOR</name>
<protein>
    <submittedName>
        <fullName evidence="3">Uncharacterized protein LOC115888290</fullName>
    </submittedName>
</protein>
<proteinExistence type="predicted"/>
<keyword evidence="2" id="KW-1185">Reference proteome</keyword>
<dbReference type="OrthoDB" id="6747960at2759"/>
<evidence type="ECO:0000313" key="3">
    <source>
        <dbReference type="RefSeq" id="XP_030763824.1"/>
    </source>
</evidence>
<organism evidence="2 3">
    <name type="scientific">Sitophilus oryzae</name>
    <name type="common">Rice weevil</name>
    <name type="synonym">Curculio oryzae</name>
    <dbReference type="NCBI Taxonomy" id="7048"/>
    <lineage>
        <taxon>Eukaryota</taxon>
        <taxon>Metazoa</taxon>
        <taxon>Ecdysozoa</taxon>
        <taxon>Arthropoda</taxon>
        <taxon>Hexapoda</taxon>
        <taxon>Insecta</taxon>
        <taxon>Pterygota</taxon>
        <taxon>Neoptera</taxon>
        <taxon>Endopterygota</taxon>
        <taxon>Coleoptera</taxon>
        <taxon>Polyphaga</taxon>
        <taxon>Cucujiformia</taxon>
        <taxon>Curculionidae</taxon>
        <taxon>Dryophthorinae</taxon>
        <taxon>Sitophilus</taxon>
    </lineage>
</organism>